<proteinExistence type="inferred from homology"/>
<gene>
    <name evidence="7" type="ORF">EKH79_03750</name>
</gene>
<dbReference type="GO" id="GO:0008198">
    <property type="term" value="F:ferrous iron binding"/>
    <property type="evidence" value="ECO:0007669"/>
    <property type="project" value="TreeGrafter"/>
</dbReference>
<organism evidence="7 8">
    <name type="scientific">Dyella dinghuensis</name>
    <dbReference type="NCBI Taxonomy" id="1920169"/>
    <lineage>
        <taxon>Bacteria</taxon>
        <taxon>Pseudomonadati</taxon>
        <taxon>Pseudomonadota</taxon>
        <taxon>Gammaproteobacteria</taxon>
        <taxon>Lysobacterales</taxon>
        <taxon>Rhodanobacteraceae</taxon>
        <taxon>Dyella</taxon>
    </lineage>
</organism>
<evidence type="ECO:0000256" key="5">
    <source>
        <dbReference type="ARBA" id="ARBA00023004"/>
    </source>
</evidence>
<protein>
    <recommendedName>
        <fullName evidence="9">Cysteine dioxygenase</fullName>
    </recommendedName>
</protein>
<feature type="binding site" evidence="6">
    <location>
        <position position="95"/>
    </location>
    <ligand>
        <name>Fe cation</name>
        <dbReference type="ChEBI" id="CHEBI:24875"/>
        <note>catalytic</note>
    </ligand>
</feature>
<accession>A0A432LWF5</accession>
<dbReference type="InterPro" id="IPR010300">
    <property type="entry name" value="CDO_1"/>
</dbReference>
<evidence type="ECO:0008006" key="9">
    <source>
        <dbReference type="Google" id="ProtNLM"/>
    </source>
</evidence>
<dbReference type="PANTHER" id="PTHR12918">
    <property type="entry name" value="CYSTEINE DIOXYGENASE"/>
    <property type="match status" value="1"/>
</dbReference>
<evidence type="ECO:0000256" key="4">
    <source>
        <dbReference type="ARBA" id="ARBA00023002"/>
    </source>
</evidence>
<dbReference type="Proteomes" id="UP000267077">
    <property type="component" value="Unassembled WGS sequence"/>
</dbReference>
<dbReference type="RefSeq" id="WP_126672467.1">
    <property type="nucleotide sequence ID" value="NZ_RYZR01000003.1"/>
</dbReference>
<comment type="similarity">
    <text evidence="1">Belongs to the cysteine dioxygenase family.</text>
</comment>
<keyword evidence="4" id="KW-0560">Oxidoreductase</keyword>
<dbReference type="SUPFAM" id="SSF51182">
    <property type="entry name" value="RmlC-like cupins"/>
    <property type="match status" value="1"/>
</dbReference>
<dbReference type="EMBL" id="RYZR01000003">
    <property type="protein sequence ID" value="RUL65835.1"/>
    <property type="molecule type" value="Genomic_DNA"/>
</dbReference>
<dbReference type="PANTHER" id="PTHR12918:SF1">
    <property type="entry name" value="CYSTEINE DIOXYGENASE TYPE 1"/>
    <property type="match status" value="1"/>
</dbReference>
<evidence type="ECO:0000256" key="6">
    <source>
        <dbReference type="PIRSR" id="PIRSR610300-51"/>
    </source>
</evidence>
<evidence type="ECO:0000313" key="8">
    <source>
        <dbReference type="Proteomes" id="UP000267077"/>
    </source>
</evidence>
<evidence type="ECO:0000256" key="1">
    <source>
        <dbReference type="ARBA" id="ARBA00006622"/>
    </source>
</evidence>
<keyword evidence="2 6" id="KW-0479">Metal-binding</keyword>
<evidence type="ECO:0000256" key="3">
    <source>
        <dbReference type="ARBA" id="ARBA00022964"/>
    </source>
</evidence>
<feature type="binding site" evidence="6">
    <location>
        <position position="93"/>
    </location>
    <ligand>
        <name>Fe cation</name>
        <dbReference type="ChEBI" id="CHEBI:24875"/>
        <note>catalytic</note>
    </ligand>
</feature>
<keyword evidence="3" id="KW-0223">Dioxygenase</keyword>
<sequence length="195" mass="21544">MSHTLTASSIAPWGKRVLALIDACIDQQGHADTATICQRIAESVRWPDCPHARQLASDIAPAPYRRIALSDGRPRGYEALVIAWPPGHVTPIHDHDGLWGLELVLDGVLQVDSFHLSEDPSIVLNAEDTIVAGVGDHVLFTDTSYAHQCRNFSRSSMALSLHVYGGELNSYRSFHHDLGQWVPRTHHTVRETTDS</sequence>
<comment type="caution">
    <text evidence="7">The sequence shown here is derived from an EMBL/GenBank/DDBJ whole genome shotgun (WGS) entry which is preliminary data.</text>
</comment>
<dbReference type="Gene3D" id="2.60.120.10">
    <property type="entry name" value="Jelly Rolls"/>
    <property type="match status" value="1"/>
</dbReference>
<dbReference type="GO" id="GO:0016702">
    <property type="term" value="F:oxidoreductase activity, acting on single donors with incorporation of molecular oxygen, incorporation of two atoms of oxygen"/>
    <property type="evidence" value="ECO:0007669"/>
    <property type="project" value="InterPro"/>
</dbReference>
<dbReference type="AlphaFoldDB" id="A0A432LWF5"/>
<dbReference type="InterPro" id="IPR014710">
    <property type="entry name" value="RmlC-like_jellyroll"/>
</dbReference>
<reference evidence="7 8" key="1">
    <citation type="submission" date="2018-12" db="EMBL/GenBank/DDBJ databases">
        <title>Dyella dinghuensis sp. nov. DHOA06 and Dyella choica sp. nov. 4M-K27, isolated from forest soil.</title>
        <authorList>
            <person name="Qiu L.-H."/>
            <person name="Gao Z.-H."/>
        </authorList>
    </citation>
    <scope>NUCLEOTIDE SEQUENCE [LARGE SCALE GENOMIC DNA]</scope>
    <source>
        <strain evidence="7 8">DHOA06</strain>
    </source>
</reference>
<dbReference type="CDD" id="cd10548">
    <property type="entry name" value="cupin_CDO"/>
    <property type="match status" value="1"/>
</dbReference>
<keyword evidence="8" id="KW-1185">Reference proteome</keyword>
<dbReference type="OrthoDB" id="5959209at2"/>
<feature type="binding site" evidence="6">
    <location>
        <position position="147"/>
    </location>
    <ligand>
        <name>Fe cation</name>
        <dbReference type="ChEBI" id="CHEBI:24875"/>
        <note>catalytic</note>
    </ligand>
</feature>
<keyword evidence="5 6" id="KW-0408">Iron</keyword>
<evidence type="ECO:0000313" key="7">
    <source>
        <dbReference type="EMBL" id="RUL65835.1"/>
    </source>
</evidence>
<name>A0A432LWF5_9GAMM</name>
<dbReference type="Pfam" id="PF05995">
    <property type="entry name" value="CDO_I"/>
    <property type="match status" value="1"/>
</dbReference>
<evidence type="ECO:0000256" key="2">
    <source>
        <dbReference type="ARBA" id="ARBA00022723"/>
    </source>
</evidence>
<dbReference type="InterPro" id="IPR011051">
    <property type="entry name" value="RmlC_Cupin_sf"/>
</dbReference>